<sequence>MTQLFTTTNDYLEDKRENFSNVNVLAYIGLQLTPYRKLLADQASQPSPLCYQADKDEEVTFTYNVPVRTVLVGPGIVTIDISSSSPDHLDVYAHVSKANKNGDILPHQNIPIPETLSVKDEAHPHPKSTHPQLRPYRHAACFTTACFCREIRQDVGFSCGQRGSFSRQERRSDLWLIPIFRGN</sequence>
<reference evidence="1 2" key="1">
    <citation type="journal article" date="2018" name="Sci. Rep.">
        <title>Comparative genomics provides insights into the lifestyle and reveals functional heterogeneity of dark septate endophytic fungi.</title>
        <authorList>
            <person name="Knapp D.G."/>
            <person name="Nemeth J.B."/>
            <person name="Barry K."/>
            <person name="Hainaut M."/>
            <person name="Henrissat B."/>
            <person name="Johnson J."/>
            <person name="Kuo A."/>
            <person name="Lim J.H.P."/>
            <person name="Lipzen A."/>
            <person name="Nolan M."/>
            <person name="Ohm R.A."/>
            <person name="Tamas L."/>
            <person name="Grigoriev I.V."/>
            <person name="Spatafora J.W."/>
            <person name="Nagy L.G."/>
            <person name="Kovacs G.M."/>
        </authorList>
    </citation>
    <scope>NUCLEOTIDE SEQUENCE [LARGE SCALE GENOMIC DNA]</scope>
    <source>
        <strain evidence="1 2">DSE2036</strain>
    </source>
</reference>
<proteinExistence type="predicted"/>
<dbReference type="STRING" id="97972.A0A2V1DHS9"/>
<name>A0A2V1DHS9_9PLEO</name>
<dbReference type="Gene3D" id="2.60.120.260">
    <property type="entry name" value="Galactose-binding domain-like"/>
    <property type="match status" value="1"/>
</dbReference>
<evidence type="ECO:0000313" key="1">
    <source>
        <dbReference type="EMBL" id="PVH97746.1"/>
    </source>
</evidence>
<gene>
    <name evidence="1" type="ORF">DM02DRAFT_684399</name>
</gene>
<evidence type="ECO:0000313" key="2">
    <source>
        <dbReference type="Proteomes" id="UP000244855"/>
    </source>
</evidence>
<protein>
    <submittedName>
        <fullName evidence="1">Uncharacterized protein</fullName>
    </submittedName>
</protein>
<organism evidence="1 2">
    <name type="scientific">Periconia macrospinosa</name>
    <dbReference type="NCBI Taxonomy" id="97972"/>
    <lineage>
        <taxon>Eukaryota</taxon>
        <taxon>Fungi</taxon>
        <taxon>Dikarya</taxon>
        <taxon>Ascomycota</taxon>
        <taxon>Pezizomycotina</taxon>
        <taxon>Dothideomycetes</taxon>
        <taxon>Pleosporomycetidae</taxon>
        <taxon>Pleosporales</taxon>
        <taxon>Massarineae</taxon>
        <taxon>Periconiaceae</taxon>
        <taxon>Periconia</taxon>
    </lineage>
</organism>
<accession>A0A2V1DHS9</accession>
<keyword evidence="2" id="KW-1185">Reference proteome</keyword>
<dbReference type="Proteomes" id="UP000244855">
    <property type="component" value="Unassembled WGS sequence"/>
</dbReference>
<dbReference type="EMBL" id="KZ805429">
    <property type="protein sequence ID" value="PVH97746.1"/>
    <property type="molecule type" value="Genomic_DNA"/>
</dbReference>
<dbReference type="AlphaFoldDB" id="A0A2V1DHS9"/>